<evidence type="ECO:0000256" key="1">
    <source>
        <dbReference type="SAM" id="MobiDB-lite"/>
    </source>
</evidence>
<sequence>MTDQSCSIGVVKQKDGSPSELHGWERGFYASLGEYEAARREYRPPIHEYGY</sequence>
<gene>
    <name evidence="2" type="ORF">DEO72_LG3g2551</name>
</gene>
<dbReference type="EMBL" id="CP039347">
    <property type="protein sequence ID" value="QCD88011.1"/>
    <property type="molecule type" value="Genomic_DNA"/>
</dbReference>
<accession>A0A4D6LHG9</accession>
<protein>
    <submittedName>
        <fullName evidence="2">Uncharacterized protein</fullName>
    </submittedName>
</protein>
<dbReference type="AlphaFoldDB" id="A0A4D6LHG9"/>
<reference evidence="2 3" key="1">
    <citation type="submission" date="2019-04" db="EMBL/GenBank/DDBJ databases">
        <title>An improved genome assembly and genetic linkage map for asparagus bean, Vigna unguiculata ssp. sesquipedialis.</title>
        <authorList>
            <person name="Xia Q."/>
            <person name="Zhang R."/>
            <person name="Dong Y."/>
        </authorList>
    </citation>
    <scope>NUCLEOTIDE SEQUENCE [LARGE SCALE GENOMIC DNA]</scope>
    <source>
        <tissue evidence="2">Leaf</tissue>
    </source>
</reference>
<organism evidence="2 3">
    <name type="scientific">Vigna unguiculata</name>
    <name type="common">Cowpea</name>
    <dbReference type="NCBI Taxonomy" id="3917"/>
    <lineage>
        <taxon>Eukaryota</taxon>
        <taxon>Viridiplantae</taxon>
        <taxon>Streptophyta</taxon>
        <taxon>Embryophyta</taxon>
        <taxon>Tracheophyta</taxon>
        <taxon>Spermatophyta</taxon>
        <taxon>Magnoliopsida</taxon>
        <taxon>eudicotyledons</taxon>
        <taxon>Gunneridae</taxon>
        <taxon>Pentapetalae</taxon>
        <taxon>rosids</taxon>
        <taxon>fabids</taxon>
        <taxon>Fabales</taxon>
        <taxon>Fabaceae</taxon>
        <taxon>Papilionoideae</taxon>
        <taxon>50 kb inversion clade</taxon>
        <taxon>NPAAA clade</taxon>
        <taxon>indigoferoid/millettioid clade</taxon>
        <taxon>Phaseoleae</taxon>
        <taxon>Vigna</taxon>
    </lineage>
</organism>
<proteinExistence type="predicted"/>
<feature type="compositionally biased region" description="Basic and acidic residues" evidence="1">
    <location>
        <begin position="12"/>
        <end position="21"/>
    </location>
</feature>
<dbReference type="Proteomes" id="UP000501690">
    <property type="component" value="Linkage Group LG3"/>
</dbReference>
<evidence type="ECO:0000313" key="3">
    <source>
        <dbReference type="Proteomes" id="UP000501690"/>
    </source>
</evidence>
<name>A0A4D6LHG9_VIGUN</name>
<keyword evidence="3" id="KW-1185">Reference proteome</keyword>
<evidence type="ECO:0000313" key="2">
    <source>
        <dbReference type="EMBL" id="QCD88011.1"/>
    </source>
</evidence>
<feature type="region of interest" description="Disordered" evidence="1">
    <location>
        <begin position="1"/>
        <end position="21"/>
    </location>
</feature>